<organism evidence="9 10">
    <name type="scientific">Dictyobacter aurantiacus</name>
    <dbReference type="NCBI Taxonomy" id="1936993"/>
    <lineage>
        <taxon>Bacteria</taxon>
        <taxon>Bacillati</taxon>
        <taxon>Chloroflexota</taxon>
        <taxon>Ktedonobacteria</taxon>
        <taxon>Ktedonobacterales</taxon>
        <taxon>Dictyobacteraceae</taxon>
        <taxon>Dictyobacter</taxon>
    </lineage>
</organism>
<feature type="transmembrane region" description="Helical" evidence="7">
    <location>
        <begin position="60"/>
        <end position="81"/>
    </location>
</feature>
<sequence>MIIPLGEWLEYLRMAYDEFGYVIVFLSALAENTAILGIFLPGNSFVLLGAFYARQGTLNLGLVIVLASLGTIIGYHLDLLLGRFVIGKMAASWSGTRLGRRMRLAGRMRLGRAFLAKYGALAILLSHLIGHIRSFVAIAAGMTHMRYRTFLIAEVIAATLWNTAYALIGYWLGTQADQLGRFMQRFGLISAAIVVLLIVGWIWGQKRLQRRLLLARYGRKKDVRARAAEVQRGDERTPSSS</sequence>
<keyword evidence="4 7" id="KW-0812">Transmembrane</keyword>
<feature type="transmembrane region" description="Helical" evidence="7">
    <location>
        <begin position="150"/>
        <end position="173"/>
    </location>
</feature>
<evidence type="ECO:0000256" key="7">
    <source>
        <dbReference type="SAM" id="Phobius"/>
    </source>
</evidence>
<dbReference type="InterPro" id="IPR051311">
    <property type="entry name" value="DedA_domain"/>
</dbReference>
<evidence type="ECO:0000256" key="3">
    <source>
        <dbReference type="ARBA" id="ARBA00022475"/>
    </source>
</evidence>
<evidence type="ECO:0000256" key="2">
    <source>
        <dbReference type="ARBA" id="ARBA00010792"/>
    </source>
</evidence>
<keyword evidence="3" id="KW-1003">Cell membrane</keyword>
<evidence type="ECO:0000256" key="6">
    <source>
        <dbReference type="ARBA" id="ARBA00023136"/>
    </source>
</evidence>
<dbReference type="Pfam" id="PF09335">
    <property type="entry name" value="VTT_dom"/>
    <property type="match status" value="1"/>
</dbReference>
<dbReference type="PANTHER" id="PTHR42709:SF6">
    <property type="entry name" value="UNDECAPRENYL PHOSPHATE TRANSPORTER A"/>
    <property type="match status" value="1"/>
</dbReference>
<name>A0A401ZL49_9CHLR</name>
<evidence type="ECO:0000313" key="9">
    <source>
        <dbReference type="EMBL" id="GCE07589.1"/>
    </source>
</evidence>
<dbReference type="RefSeq" id="WP_160146090.1">
    <property type="nucleotide sequence ID" value="NZ_BIFQ01000001.1"/>
</dbReference>
<evidence type="ECO:0000259" key="8">
    <source>
        <dbReference type="Pfam" id="PF09335"/>
    </source>
</evidence>
<dbReference type="PANTHER" id="PTHR42709">
    <property type="entry name" value="ALKALINE PHOSPHATASE LIKE PROTEIN"/>
    <property type="match status" value="1"/>
</dbReference>
<comment type="similarity">
    <text evidence="2">Belongs to the DedA family.</text>
</comment>
<gene>
    <name evidence="9" type="ORF">KDAU_49180</name>
</gene>
<reference evidence="10" key="1">
    <citation type="submission" date="2018-12" db="EMBL/GenBank/DDBJ databases">
        <title>Tengunoibacter tsumagoiensis gen. nov., sp. nov., Dictyobacter kobayashii sp. nov., D. alpinus sp. nov., and D. joshuensis sp. nov. and description of Dictyobacteraceae fam. nov. within the order Ktedonobacterales isolated from Tengu-no-mugimeshi.</title>
        <authorList>
            <person name="Wang C.M."/>
            <person name="Zheng Y."/>
            <person name="Sakai Y."/>
            <person name="Toyoda A."/>
            <person name="Minakuchi Y."/>
            <person name="Abe K."/>
            <person name="Yokota A."/>
            <person name="Yabe S."/>
        </authorList>
    </citation>
    <scope>NUCLEOTIDE SEQUENCE [LARGE SCALE GENOMIC DNA]</scope>
    <source>
        <strain evidence="10">S-27</strain>
    </source>
</reference>
<protein>
    <submittedName>
        <fullName evidence="9">Alkaline phosphatase</fullName>
    </submittedName>
</protein>
<feature type="transmembrane region" description="Helical" evidence="7">
    <location>
        <begin position="185"/>
        <end position="204"/>
    </location>
</feature>
<dbReference type="GO" id="GO:0005886">
    <property type="term" value="C:plasma membrane"/>
    <property type="evidence" value="ECO:0007669"/>
    <property type="project" value="UniProtKB-SubCell"/>
</dbReference>
<proteinExistence type="inferred from homology"/>
<dbReference type="AlphaFoldDB" id="A0A401ZL49"/>
<feature type="transmembrane region" description="Helical" evidence="7">
    <location>
        <begin position="110"/>
        <end position="130"/>
    </location>
</feature>
<feature type="transmembrane region" description="Helical" evidence="7">
    <location>
        <begin position="21"/>
        <end position="40"/>
    </location>
</feature>
<dbReference type="InterPro" id="IPR032816">
    <property type="entry name" value="VTT_dom"/>
</dbReference>
<evidence type="ECO:0000313" key="10">
    <source>
        <dbReference type="Proteomes" id="UP000287224"/>
    </source>
</evidence>
<dbReference type="Proteomes" id="UP000287224">
    <property type="component" value="Unassembled WGS sequence"/>
</dbReference>
<accession>A0A401ZL49</accession>
<evidence type="ECO:0000256" key="4">
    <source>
        <dbReference type="ARBA" id="ARBA00022692"/>
    </source>
</evidence>
<evidence type="ECO:0000256" key="5">
    <source>
        <dbReference type="ARBA" id="ARBA00022989"/>
    </source>
</evidence>
<evidence type="ECO:0000256" key="1">
    <source>
        <dbReference type="ARBA" id="ARBA00004651"/>
    </source>
</evidence>
<keyword evidence="5 7" id="KW-1133">Transmembrane helix</keyword>
<comment type="caution">
    <text evidence="9">The sequence shown here is derived from an EMBL/GenBank/DDBJ whole genome shotgun (WGS) entry which is preliminary data.</text>
</comment>
<comment type="subcellular location">
    <subcellularLocation>
        <location evidence="1">Cell membrane</location>
        <topology evidence="1">Multi-pass membrane protein</topology>
    </subcellularLocation>
</comment>
<keyword evidence="10" id="KW-1185">Reference proteome</keyword>
<dbReference type="EMBL" id="BIFQ01000001">
    <property type="protein sequence ID" value="GCE07589.1"/>
    <property type="molecule type" value="Genomic_DNA"/>
</dbReference>
<dbReference type="OrthoDB" id="160862at2"/>
<feature type="domain" description="VTT" evidence="8">
    <location>
        <begin position="46"/>
        <end position="170"/>
    </location>
</feature>
<keyword evidence="6 7" id="KW-0472">Membrane</keyword>